<evidence type="ECO:0000256" key="1">
    <source>
        <dbReference type="ARBA" id="ARBA00022759"/>
    </source>
</evidence>
<proteinExistence type="predicted"/>
<dbReference type="Gene3D" id="3.60.15.10">
    <property type="entry name" value="Ribonuclease Z/Hydroxyacylglutathione hydrolase-like"/>
    <property type="match status" value="1"/>
</dbReference>
<dbReference type="PANTHER" id="PTHR46018:SF2">
    <property type="entry name" value="ZINC PHOSPHODIESTERASE ELAC PROTEIN 1"/>
    <property type="match status" value="1"/>
</dbReference>
<feature type="domain" description="Metallo-beta-lactamase" evidence="2">
    <location>
        <begin position="18"/>
        <end position="194"/>
    </location>
</feature>
<keyword evidence="1" id="KW-0540">Nuclease</keyword>
<dbReference type="InterPro" id="IPR036866">
    <property type="entry name" value="RibonucZ/Hydroxyglut_hydro"/>
</dbReference>
<evidence type="ECO:0000259" key="2">
    <source>
        <dbReference type="SMART" id="SM00849"/>
    </source>
</evidence>
<evidence type="ECO:0000313" key="3">
    <source>
        <dbReference type="EMBL" id="ADI02800.1"/>
    </source>
</evidence>
<keyword evidence="4" id="KW-1185">Reference proteome</keyword>
<dbReference type="AlphaFoldDB" id="D7CIS2"/>
<organism evidence="3 4">
    <name type="scientific">Syntrophothermus lipocalidus (strain DSM 12680 / TGB-C1)</name>
    <dbReference type="NCBI Taxonomy" id="643648"/>
    <lineage>
        <taxon>Bacteria</taxon>
        <taxon>Bacillati</taxon>
        <taxon>Bacillota</taxon>
        <taxon>Clostridia</taxon>
        <taxon>Eubacteriales</taxon>
        <taxon>Syntrophomonadaceae</taxon>
        <taxon>Syntrophothermus</taxon>
    </lineage>
</organism>
<accession>D7CIS2</accession>
<dbReference type="HOGENOM" id="CLU_031317_3_1_9"/>
<dbReference type="PANTHER" id="PTHR46018">
    <property type="entry name" value="ZINC PHOSPHODIESTERASE ELAC PROTEIN 1"/>
    <property type="match status" value="1"/>
</dbReference>
<keyword evidence="1" id="KW-0378">Hydrolase</keyword>
<evidence type="ECO:0000313" key="4">
    <source>
        <dbReference type="Proteomes" id="UP000000378"/>
    </source>
</evidence>
<dbReference type="Pfam" id="PF12706">
    <property type="entry name" value="Lactamase_B_2"/>
    <property type="match status" value="1"/>
</dbReference>
<dbReference type="eggNOG" id="COG1234">
    <property type="taxonomic scope" value="Bacteria"/>
</dbReference>
<dbReference type="SUPFAM" id="SSF56281">
    <property type="entry name" value="Metallo-hydrolase/oxidoreductase"/>
    <property type="match status" value="1"/>
</dbReference>
<dbReference type="InterPro" id="IPR001279">
    <property type="entry name" value="Metallo-B-lactamas"/>
</dbReference>
<reference evidence="3 4" key="2">
    <citation type="journal article" date="2010" name="Stand. Genomic Sci.">
        <title>Complete genome sequence of Syntrophothermus lipocalidus type strain (TGB-C1).</title>
        <authorList>
            <person name="Djao O.D."/>
            <person name="Zhang X."/>
            <person name="Lucas S."/>
            <person name="Lapidus A."/>
            <person name="Del Rio T.G."/>
            <person name="Nolan M."/>
            <person name="Tice H."/>
            <person name="Cheng J.F."/>
            <person name="Han C."/>
            <person name="Tapia R."/>
            <person name="Goodwin L."/>
            <person name="Pitluck S."/>
            <person name="Liolios K."/>
            <person name="Ivanova N."/>
            <person name="Mavromatis K."/>
            <person name="Mikhailova N."/>
            <person name="Ovchinnikova G."/>
            <person name="Pati A."/>
            <person name="Brambilla E."/>
            <person name="Chen A."/>
            <person name="Palaniappan K."/>
            <person name="Land M."/>
            <person name="Hauser L."/>
            <person name="Chang Y.J."/>
            <person name="Jeffries C.D."/>
            <person name="Rohde M."/>
            <person name="Sikorski J."/>
            <person name="Spring S."/>
            <person name="Goker M."/>
            <person name="Detter J.C."/>
            <person name="Woyke T."/>
            <person name="Bristow J."/>
            <person name="Eisen J.A."/>
            <person name="Markowitz V."/>
            <person name="Hugenholtz P."/>
            <person name="Kyrpides N.C."/>
            <person name="Klenk H.P."/>
        </authorList>
    </citation>
    <scope>NUCLEOTIDE SEQUENCE [LARGE SCALE GENOMIC DNA]</scope>
    <source>
        <strain evidence="4">DSM 12680 / TGB-C1</strain>
    </source>
</reference>
<dbReference type="STRING" id="643648.Slip_2053"/>
<dbReference type="EMBL" id="CP002048">
    <property type="protein sequence ID" value="ADI02800.1"/>
    <property type="molecule type" value="Genomic_DNA"/>
</dbReference>
<sequence length="245" mass="28112">MELTILGCWAPYPRVGEACPGYLIRTEKATVLLECGHSVFSVLQKYQDFKHLDLVVISHFHPDHYVDLYAFRHALRATKMLGQRSEPLRLLVPAQPVDMFNYWYSTEEFRVEPIACPVEVRDIKLSFVPVLHTMPGYMIVAEDQRGHRLVYSGDTDYIEESLGAAAGADVLLAEASILDRDREYARKAKHLTAKETGRWANWCRAKKLVLTHFWPEYDLKEIEAEARSEYSGELVLAREGLKVEI</sequence>
<dbReference type="Proteomes" id="UP000000378">
    <property type="component" value="Chromosome"/>
</dbReference>
<dbReference type="GO" id="GO:0042781">
    <property type="term" value="F:3'-tRNA processing endoribonuclease activity"/>
    <property type="evidence" value="ECO:0007669"/>
    <property type="project" value="TreeGrafter"/>
</dbReference>
<keyword evidence="1" id="KW-0255">Endonuclease</keyword>
<dbReference type="KEGG" id="slp:Slip_2053"/>
<name>D7CIS2_SYNLT</name>
<dbReference type="CDD" id="cd07716">
    <property type="entry name" value="RNaseZ_short-form-like_MBL-fold"/>
    <property type="match status" value="1"/>
</dbReference>
<dbReference type="SMART" id="SM00849">
    <property type="entry name" value="Lactamase_B"/>
    <property type="match status" value="1"/>
</dbReference>
<protein>
    <submittedName>
        <fullName evidence="3">Beta-lactamase domain-containing protein</fullName>
    </submittedName>
</protein>
<dbReference type="RefSeq" id="WP_013176202.1">
    <property type="nucleotide sequence ID" value="NC_014220.1"/>
</dbReference>
<reference evidence="4" key="1">
    <citation type="journal article" date="2010" name="Stand. Genomic Sci.">
        <title>Complete genome sequence of Syntrophothermus lipocalidus type strain (TGB-C1T).</title>
        <authorList>
            <consortium name="US DOE Joint Genome Institute (JGI-PGF)"/>
            <person name="Djao O."/>
            <person name="Zhang X."/>
            <person name="Lucas S."/>
            <person name="Lapidus A."/>
            <person name="Glavina Del Rio T."/>
            <person name="Nolan M."/>
            <person name="Tice H."/>
            <person name="Cheng J."/>
            <person name="Han C."/>
            <person name="Tapia R."/>
            <person name="Goodwin L."/>
            <person name="Pitluck S."/>
            <person name="Liolios K."/>
            <person name="Ivanova N."/>
            <person name="Mavromatis K."/>
            <person name="Mikhailova N."/>
            <person name="Ovchinnikova G."/>
            <person name="Pati A."/>
            <person name="Brambilla E."/>
            <person name="Chen A."/>
            <person name="Palaniappan K."/>
            <person name="Land M."/>
            <person name="Hauser L."/>
            <person name="Chang Y."/>
            <person name="Jeffries C."/>
            <person name="Rohde M."/>
            <person name="Sikorski J."/>
            <person name="Spring S."/>
            <person name="Goker M."/>
            <person name="Detter J."/>
            <person name="Woyke T."/>
            <person name="Bristow J."/>
            <person name="Eisen J."/>
            <person name="Markowitz V."/>
            <person name="Hugenholtz P."/>
            <person name="Kyrpides N."/>
            <person name="Klenk H."/>
        </authorList>
    </citation>
    <scope>NUCLEOTIDE SEQUENCE [LARGE SCALE GENOMIC DNA]</scope>
    <source>
        <strain evidence="4">DSM 12680 / TGB-C1</strain>
    </source>
</reference>
<gene>
    <name evidence="3" type="ordered locus">Slip_2053</name>
</gene>